<evidence type="ECO:0000256" key="6">
    <source>
        <dbReference type="ARBA" id="ARBA00022692"/>
    </source>
</evidence>
<feature type="transmembrane region" description="Helical" evidence="15">
    <location>
        <begin position="55"/>
        <end position="71"/>
    </location>
</feature>
<evidence type="ECO:0000256" key="9">
    <source>
        <dbReference type="ARBA" id="ARBA00023098"/>
    </source>
</evidence>
<keyword evidence="15" id="KW-0256">Endoplasmic reticulum</keyword>
<keyword evidence="6 15" id="KW-0812">Transmembrane</keyword>
<reference evidence="16" key="2">
    <citation type="submission" date="2025-08" db="UniProtKB">
        <authorList>
            <consortium name="Ensembl"/>
        </authorList>
    </citation>
    <scope>IDENTIFICATION</scope>
</reference>
<dbReference type="Pfam" id="PF04387">
    <property type="entry name" value="PTPLA"/>
    <property type="match status" value="1"/>
</dbReference>
<dbReference type="Proteomes" id="UP000007875">
    <property type="component" value="Unassembled WGS sequence"/>
</dbReference>
<dbReference type="AlphaFoldDB" id="H2YGU3"/>
<dbReference type="GO" id="GO:0030148">
    <property type="term" value="P:sphingolipid biosynthetic process"/>
    <property type="evidence" value="ECO:0007669"/>
    <property type="project" value="TreeGrafter"/>
</dbReference>
<evidence type="ECO:0000256" key="7">
    <source>
        <dbReference type="ARBA" id="ARBA00022832"/>
    </source>
</evidence>
<accession>H2YGU3</accession>
<evidence type="ECO:0000256" key="14">
    <source>
        <dbReference type="ARBA" id="ARBA00023727"/>
    </source>
</evidence>
<evidence type="ECO:0000256" key="1">
    <source>
        <dbReference type="ARBA" id="ARBA00004141"/>
    </source>
</evidence>
<evidence type="ECO:0000256" key="13">
    <source>
        <dbReference type="ARBA" id="ARBA00023688"/>
    </source>
</evidence>
<reference evidence="16" key="3">
    <citation type="submission" date="2025-09" db="UniProtKB">
        <authorList>
            <consortium name="Ensembl"/>
        </authorList>
    </citation>
    <scope>IDENTIFICATION</scope>
</reference>
<dbReference type="GO" id="GO:0102158">
    <property type="term" value="F:very-long-chain (3R)-3-hydroxyacyl-CoA dehydratase activity"/>
    <property type="evidence" value="ECO:0007669"/>
    <property type="project" value="UniProtKB-EC"/>
</dbReference>
<dbReference type="PANTHER" id="PTHR11035:SF3">
    <property type="entry name" value="VERY-LONG-CHAIN (3R)-3-HYDROXYACYL-COA DEHYDRATASE"/>
    <property type="match status" value="1"/>
</dbReference>
<evidence type="ECO:0000256" key="8">
    <source>
        <dbReference type="ARBA" id="ARBA00022989"/>
    </source>
</evidence>
<keyword evidence="17" id="KW-1185">Reference proteome</keyword>
<feature type="transmembrane region" description="Helical" evidence="15">
    <location>
        <begin position="143"/>
        <end position="165"/>
    </location>
</feature>
<dbReference type="InParanoid" id="H2YGU3"/>
<dbReference type="STRING" id="51511.ENSCSAVP00000004542"/>
<name>H2YGU3_CIOSA</name>
<proteinExistence type="inferred from homology"/>
<sequence length="226" mass="25742">MTGESKKQNSIAQAYLIMYNVAMTAGWSVIGVGVASHVYKHRSYKGLYDQVEKQLLFFQTSAVLEILHAALGLVRSNVLLTTLQVFSRVGIVWGVIQPVAQVHEKEGIPMVLVAWTITEIIRYLFYTFVLLGFTPRIMLWLRYTLFIVLYPLGVTGELLSLYYSLPHVQKSGLYSVSLPNSLNFAFNYYYVLIGMFPLYIIFFPQLYLHMFAQRGKSLGSSSKKQN</sequence>
<keyword evidence="11 15" id="KW-0275">Fatty acid biosynthesis</keyword>
<dbReference type="PANTHER" id="PTHR11035">
    <property type="entry name" value="VERY-LONG-CHAIN (3R)-3-HYDROXYACYL-COA DEHYDRATASE"/>
    <property type="match status" value="1"/>
</dbReference>
<comment type="function">
    <text evidence="15">Catalyzes the third of the four reactions of the long-chain fatty acids elongation cycle. This endoplasmic reticulum-bound enzymatic process, allows the addition of two carbons to the chain of long- and very long-chain fatty acids/VLCFAs per cycle. This enzyme catalyzes the dehydration of the 3-hydroxyacyl-CoA intermediate into trans-2,3-enoyl-CoA, within each cycle of fatty acid elongation. Thereby, it participates to the production of VLCFAs of different chain lengths that are involved in multiple biological processes as precursors of membrane lipids and lipid mediators.</text>
</comment>
<dbReference type="EC" id="4.2.1.134" evidence="4 15"/>
<evidence type="ECO:0000256" key="4">
    <source>
        <dbReference type="ARBA" id="ARBA00013122"/>
    </source>
</evidence>
<dbReference type="GO" id="GO:0005789">
    <property type="term" value="C:endoplasmic reticulum membrane"/>
    <property type="evidence" value="ECO:0007669"/>
    <property type="project" value="UniProtKB-SubCell"/>
</dbReference>
<dbReference type="GO" id="GO:0042761">
    <property type="term" value="P:very long-chain fatty acid biosynthetic process"/>
    <property type="evidence" value="ECO:0007669"/>
    <property type="project" value="TreeGrafter"/>
</dbReference>
<dbReference type="Ensembl" id="ENSCSAVT00000004608.1">
    <property type="protein sequence ID" value="ENSCSAVP00000004542.1"/>
    <property type="gene ID" value="ENSCSAVG00000002700.1"/>
</dbReference>
<dbReference type="FunCoup" id="H2YGU3">
    <property type="interactions" value="164"/>
</dbReference>
<evidence type="ECO:0000256" key="10">
    <source>
        <dbReference type="ARBA" id="ARBA00023136"/>
    </source>
</evidence>
<dbReference type="eggNOG" id="KOG3187">
    <property type="taxonomic scope" value="Eukaryota"/>
</dbReference>
<keyword evidence="7 15" id="KW-0276">Fatty acid metabolism</keyword>
<comment type="catalytic activity">
    <reaction evidence="14">
        <text>a very-long-chain (3R)-3-hydroxyacyl-CoA = a very-long-chain (2E)-enoyl-CoA + H2O</text>
        <dbReference type="Rhea" id="RHEA:45812"/>
        <dbReference type="ChEBI" id="CHEBI:15377"/>
        <dbReference type="ChEBI" id="CHEBI:83728"/>
        <dbReference type="ChEBI" id="CHEBI:85440"/>
        <dbReference type="EC" id="4.2.1.134"/>
    </reaction>
    <physiologicalReaction direction="left-to-right" evidence="14">
        <dbReference type="Rhea" id="RHEA:45813"/>
    </physiologicalReaction>
</comment>
<evidence type="ECO:0000256" key="3">
    <source>
        <dbReference type="ARBA" id="ARBA00007811"/>
    </source>
</evidence>
<evidence type="ECO:0000256" key="11">
    <source>
        <dbReference type="ARBA" id="ARBA00023160"/>
    </source>
</evidence>
<dbReference type="HOGENOM" id="CLU_034302_2_2_1"/>
<evidence type="ECO:0000313" key="17">
    <source>
        <dbReference type="Proteomes" id="UP000007875"/>
    </source>
</evidence>
<dbReference type="UniPathway" id="UPA00094"/>
<dbReference type="InterPro" id="IPR007482">
    <property type="entry name" value="Tyr_Pase-like_PTPLA"/>
</dbReference>
<comment type="similarity">
    <text evidence="3 15">Belongs to the very long-chain fatty acids dehydratase HACD family.</text>
</comment>
<evidence type="ECO:0000313" key="16">
    <source>
        <dbReference type="Ensembl" id="ENSCSAVP00000004542.1"/>
    </source>
</evidence>
<keyword evidence="9 15" id="KW-0443">Lipid metabolism</keyword>
<feature type="transmembrane region" description="Helical" evidence="15">
    <location>
        <begin position="12"/>
        <end position="35"/>
    </location>
</feature>
<protein>
    <recommendedName>
        <fullName evidence="4 15">Very-long-chain (3R)-3-hydroxyacyl-CoA dehydratase</fullName>
        <ecNumber evidence="4 15">4.2.1.134</ecNumber>
    </recommendedName>
</protein>
<feature type="transmembrane region" description="Helical" evidence="15">
    <location>
        <begin position="108"/>
        <end position="131"/>
    </location>
</feature>
<keyword evidence="8 15" id="KW-1133">Transmembrane helix</keyword>
<dbReference type="GeneTree" id="ENSGT00530000062962"/>
<evidence type="ECO:0000256" key="5">
    <source>
        <dbReference type="ARBA" id="ARBA00022516"/>
    </source>
</evidence>
<comment type="subcellular location">
    <subcellularLocation>
        <location evidence="15">Endoplasmic reticulum membrane</location>
        <topology evidence="15">Multi-pass membrane protein</topology>
    </subcellularLocation>
    <subcellularLocation>
        <location evidence="1">Membrane</location>
        <topology evidence="1">Multi-pass membrane protein</topology>
    </subcellularLocation>
</comment>
<dbReference type="GO" id="GO:0030497">
    <property type="term" value="P:fatty acid elongation"/>
    <property type="evidence" value="ECO:0007669"/>
    <property type="project" value="TreeGrafter"/>
</dbReference>
<comment type="catalytic activity">
    <reaction evidence="13">
        <text>(3R)-hydroxyhexadecanoyl-CoA = (2E)-hexadecenoyl-CoA + H2O</text>
        <dbReference type="Rhea" id="RHEA:39159"/>
        <dbReference type="ChEBI" id="CHEBI:15377"/>
        <dbReference type="ChEBI" id="CHEBI:61526"/>
        <dbReference type="ChEBI" id="CHEBI:74278"/>
    </reaction>
    <physiologicalReaction direction="left-to-right" evidence="13">
        <dbReference type="Rhea" id="RHEA:39160"/>
    </physiologicalReaction>
</comment>
<reference evidence="17" key="1">
    <citation type="submission" date="2003-08" db="EMBL/GenBank/DDBJ databases">
        <authorList>
            <person name="Birren B."/>
            <person name="Nusbaum C."/>
            <person name="Abebe A."/>
            <person name="Abouelleil A."/>
            <person name="Adekoya E."/>
            <person name="Ait-zahra M."/>
            <person name="Allen N."/>
            <person name="Allen T."/>
            <person name="An P."/>
            <person name="Anderson M."/>
            <person name="Anderson S."/>
            <person name="Arachchi H."/>
            <person name="Armbruster J."/>
            <person name="Bachantsang P."/>
            <person name="Baldwin J."/>
            <person name="Barry A."/>
            <person name="Bayul T."/>
            <person name="Blitshsteyn B."/>
            <person name="Bloom T."/>
            <person name="Blye J."/>
            <person name="Boguslavskiy L."/>
            <person name="Borowsky M."/>
            <person name="Boukhgalter B."/>
            <person name="Brunache A."/>
            <person name="Butler J."/>
            <person name="Calixte N."/>
            <person name="Calvo S."/>
            <person name="Camarata J."/>
            <person name="Campo K."/>
            <person name="Chang J."/>
            <person name="Cheshatsang Y."/>
            <person name="Citroen M."/>
            <person name="Collymore A."/>
            <person name="Considine T."/>
            <person name="Cook A."/>
            <person name="Cooke P."/>
            <person name="Corum B."/>
            <person name="Cuomo C."/>
            <person name="David R."/>
            <person name="Dawoe T."/>
            <person name="Degray S."/>
            <person name="Dodge S."/>
            <person name="Dooley K."/>
            <person name="Dorje P."/>
            <person name="Dorjee K."/>
            <person name="Dorris L."/>
            <person name="Duffey N."/>
            <person name="Dupes A."/>
            <person name="Elkins T."/>
            <person name="Engels R."/>
            <person name="Erickson J."/>
            <person name="Farina A."/>
            <person name="Faro S."/>
            <person name="Ferreira P."/>
            <person name="Fischer H."/>
            <person name="Fitzgerald M."/>
            <person name="Foley K."/>
            <person name="Gage D."/>
            <person name="Galagan J."/>
            <person name="Gearin G."/>
            <person name="Gnerre S."/>
            <person name="Gnirke A."/>
            <person name="Goyette A."/>
            <person name="Graham J."/>
            <person name="Grandbois E."/>
            <person name="Gyaltsen K."/>
            <person name="Hafez N."/>
            <person name="Hagopian D."/>
            <person name="Hagos B."/>
            <person name="Hall J."/>
            <person name="Hatcher B."/>
            <person name="Heller A."/>
            <person name="Higgins H."/>
            <person name="Honan T."/>
            <person name="Horn A."/>
            <person name="Houde N."/>
            <person name="Hughes L."/>
            <person name="Hulme W."/>
            <person name="Husby E."/>
            <person name="Iliev I."/>
            <person name="Jaffe D."/>
            <person name="Jones C."/>
            <person name="Kamal M."/>
            <person name="Kamat A."/>
            <person name="Kamvysselis M."/>
            <person name="Karlsson E."/>
            <person name="Kells C."/>
            <person name="Kieu A."/>
            <person name="Kisner P."/>
            <person name="Kodira C."/>
            <person name="Kulbokas E."/>
            <person name="Labutti K."/>
            <person name="Lama D."/>
            <person name="Landers T."/>
            <person name="Leger J."/>
            <person name="Levine S."/>
            <person name="Lewis D."/>
            <person name="Lewis T."/>
            <person name="Lindblad-toh K."/>
            <person name="Liu X."/>
            <person name="Lokyitsang T."/>
            <person name="Lokyitsang Y."/>
            <person name="Lucien O."/>
            <person name="Lui A."/>
            <person name="Ma L.J."/>
            <person name="Mabbitt R."/>
            <person name="Macdonald J."/>
            <person name="Maclean C."/>
            <person name="Major J."/>
            <person name="Manning J."/>
            <person name="Marabella R."/>
            <person name="Maru K."/>
            <person name="Matthews C."/>
            <person name="Mauceli E."/>
            <person name="Mccarthy M."/>
            <person name="Mcdonough S."/>
            <person name="Mcghee T."/>
            <person name="Meldrim J."/>
            <person name="Meneus L."/>
            <person name="Mesirov J."/>
            <person name="Mihalev A."/>
            <person name="Mihova T."/>
            <person name="Mikkelsen T."/>
            <person name="Mlenga V."/>
            <person name="Moru K."/>
            <person name="Mozes J."/>
            <person name="Mulrain L."/>
            <person name="Munson G."/>
            <person name="Naylor J."/>
            <person name="Newes C."/>
            <person name="Nguyen C."/>
            <person name="Nguyen N."/>
            <person name="Nguyen T."/>
            <person name="Nicol R."/>
            <person name="Nielsen C."/>
            <person name="Nizzari M."/>
            <person name="Norbu C."/>
            <person name="Norbu N."/>
            <person name="O'donnell P."/>
            <person name="Okoawo O."/>
            <person name="O'leary S."/>
            <person name="Omotosho B."/>
            <person name="O'neill K."/>
            <person name="Osman S."/>
            <person name="Parker S."/>
            <person name="Perrin D."/>
            <person name="Phunkhang P."/>
            <person name="Piqani B."/>
            <person name="Purcell S."/>
            <person name="Rachupka T."/>
            <person name="Ramasamy U."/>
            <person name="Rameau R."/>
            <person name="Ray V."/>
            <person name="Raymond C."/>
            <person name="Retta R."/>
            <person name="Richardson S."/>
            <person name="Rise C."/>
            <person name="Rodriguez J."/>
            <person name="Rogers J."/>
            <person name="Rogov P."/>
            <person name="Rutman M."/>
            <person name="Schupbach R."/>
            <person name="Seaman C."/>
            <person name="Settipalli S."/>
            <person name="Sharpe T."/>
            <person name="Sheridan J."/>
            <person name="Sherpa N."/>
            <person name="Shi J."/>
            <person name="Smirnov S."/>
            <person name="Smith C."/>
            <person name="Sougnez C."/>
            <person name="Spencer B."/>
            <person name="Stalker J."/>
            <person name="Stange-thomann N."/>
            <person name="Stavropoulos S."/>
            <person name="Stetson K."/>
            <person name="Stone C."/>
            <person name="Stone S."/>
            <person name="Stubbs M."/>
            <person name="Talamas J."/>
            <person name="Tchuinga P."/>
            <person name="Tenzing P."/>
            <person name="Tesfaye S."/>
            <person name="Theodore J."/>
            <person name="Thoulutsang Y."/>
            <person name="Topham K."/>
            <person name="Towey S."/>
            <person name="Tsamla T."/>
            <person name="Tsomo N."/>
            <person name="Vallee D."/>
            <person name="Vassiliev H."/>
            <person name="Venkataraman V."/>
            <person name="Vinson J."/>
            <person name="Vo A."/>
            <person name="Wade C."/>
            <person name="Wang S."/>
            <person name="Wangchuk T."/>
            <person name="Wangdi T."/>
            <person name="Whittaker C."/>
            <person name="Wilkinson J."/>
            <person name="Wu Y."/>
            <person name="Wyman D."/>
            <person name="Yadav S."/>
            <person name="Yang S."/>
            <person name="Yang X."/>
            <person name="Yeager S."/>
            <person name="Yee E."/>
            <person name="Young G."/>
            <person name="Zainoun J."/>
            <person name="Zembeck L."/>
            <person name="Zimmer A."/>
            <person name="Zody M."/>
            <person name="Lander E."/>
        </authorList>
    </citation>
    <scope>NUCLEOTIDE SEQUENCE [LARGE SCALE GENOMIC DNA]</scope>
</reference>
<dbReference type="OMA" id="SEWWLMY"/>
<feature type="transmembrane region" description="Helical" evidence="15">
    <location>
        <begin position="185"/>
        <end position="208"/>
    </location>
</feature>
<evidence type="ECO:0000256" key="2">
    <source>
        <dbReference type="ARBA" id="ARBA00005194"/>
    </source>
</evidence>
<keyword evidence="10 15" id="KW-0472">Membrane</keyword>
<evidence type="ECO:0000256" key="12">
    <source>
        <dbReference type="ARBA" id="ARBA00023239"/>
    </source>
</evidence>
<organism evidence="16 17">
    <name type="scientific">Ciona savignyi</name>
    <name type="common">Pacific transparent sea squirt</name>
    <dbReference type="NCBI Taxonomy" id="51511"/>
    <lineage>
        <taxon>Eukaryota</taxon>
        <taxon>Metazoa</taxon>
        <taxon>Chordata</taxon>
        <taxon>Tunicata</taxon>
        <taxon>Ascidiacea</taxon>
        <taxon>Phlebobranchia</taxon>
        <taxon>Cionidae</taxon>
        <taxon>Ciona</taxon>
    </lineage>
</organism>
<comment type="pathway">
    <text evidence="2 15">Lipid metabolism; fatty acid biosynthesis.</text>
</comment>
<keyword evidence="5 15" id="KW-0444">Lipid biosynthesis</keyword>
<evidence type="ECO:0000256" key="15">
    <source>
        <dbReference type="RuleBase" id="RU363109"/>
    </source>
</evidence>
<keyword evidence="12 15" id="KW-0456">Lyase</keyword>